<reference evidence="3 4" key="1">
    <citation type="submission" date="2017-04" db="EMBL/GenBank/DDBJ databases">
        <title>Bacillus krulwichiae AM31D Genome sequencing and assembly.</title>
        <authorList>
            <person name="Krulwich T.A."/>
            <person name="Anastor L."/>
            <person name="Ehrlich R."/>
            <person name="Ehrlich G.D."/>
            <person name="Janto B."/>
        </authorList>
    </citation>
    <scope>NUCLEOTIDE SEQUENCE [LARGE SCALE GENOMIC DNA]</scope>
    <source>
        <strain evidence="3 4">AM31D</strain>
    </source>
</reference>
<evidence type="ECO:0000259" key="2">
    <source>
        <dbReference type="PROSITE" id="PS51084"/>
    </source>
</evidence>
<dbReference type="GO" id="GO:0009117">
    <property type="term" value="P:nucleotide metabolic process"/>
    <property type="evidence" value="ECO:0007669"/>
    <property type="project" value="TreeGrafter"/>
</dbReference>
<dbReference type="Pfam" id="PF01230">
    <property type="entry name" value="HIT"/>
    <property type="match status" value="1"/>
</dbReference>
<dbReference type="PRINTS" id="PR00332">
    <property type="entry name" value="HISTRIAD"/>
</dbReference>
<feature type="domain" description="HIT" evidence="2">
    <location>
        <begin position="8"/>
        <end position="83"/>
    </location>
</feature>
<protein>
    <submittedName>
        <fullName evidence="3">HIT-like protein</fullName>
        <ecNumber evidence="3">3.-.-.-</ecNumber>
    </submittedName>
</protein>
<dbReference type="EMBL" id="CP020814">
    <property type="protein sequence ID" value="ARK29173.1"/>
    <property type="molecule type" value="Genomic_DNA"/>
</dbReference>
<name>A0A1X9MAJ2_9BACI</name>
<keyword evidence="4" id="KW-1185">Reference proteome</keyword>
<dbReference type="SUPFAM" id="SSF54197">
    <property type="entry name" value="HIT-like"/>
    <property type="match status" value="1"/>
</dbReference>
<keyword evidence="3" id="KW-0378">Hydrolase</keyword>
<dbReference type="Proteomes" id="UP000193006">
    <property type="component" value="Chromosome"/>
</dbReference>
<comment type="caution">
    <text evidence="1">Lacks conserved residue(s) required for the propagation of feature annotation.</text>
</comment>
<sequence length="83" mass="9240">MTIDSNCVFCKIIKGDIPTSKVYEDDHVLAFLDISQVTKGHTLVIPKDHHTNVFDLPEEASKHIFSVVPKLATAIKQTYEAEG</sequence>
<dbReference type="InterPro" id="IPR001310">
    <property type="entry name" value="Histidine_triad_HIT"/>
</dbReference>
<dbReference type="InterPro" id="IPR036265">
    <property type="entry name" value="HIT-like_sf"/>
</dbReference>
<evidence type="ECO:0000313" key="3">
    <source>
        <dbReference type="EMBL" id="ARK29173.1"/>
    </source>
</evidence>
<dbReference type="GO" id="GO:0016787">
    <property type="term" value="F:hydrolase activity"/>
    <property type="evidence" value="ECO:0007669"/>
    <property type="project" value="UniProtKB-KW"/>
</dbReference>
<dbReference type="KEGG" id="bkw:BkAM31D_04485"/>
<accession>A0A1X9MAJ2</accession>
<dbReference type="EC" id="3.-.-.-" evidence="3"/>
<proteinExistence type="predicted"/>
<organism evidence="3 4">
    <name type="scientific">Halalkalibacter krulwichiae</name>
    <dbReference type="NCBI Taxonomy" id="199441"/>
    <lineage>
        <taxon>Bacteria</taxon>
        <taxon>Bacillati</taxon>
        <taxon>Bacillota</taxon>
        <taxon>Bacilli</taxon>
        <taxon>Bacillales</taxon>
        <taxon>Bacillaceae</taxon>
        <taxon>Halalkalibacter</taxon>
    </lineage>
</organism>
<dbReference type="InterPro" id="IPR011146">
    <property type="entry name" value="HIT-like"/>
</dbReference>
<dbReference type="STRING" id="199441.BkAM31D_04485"/>
<dbReference type="Gene3D" id="3.30.428.10">
    <property type="entry name" value="HIT-like"/>
    <property type="match status" value="1"/>
</dbReference>
<dbReference type="PROSITE" id="PS51084">
    <property type="entry name" value="HIT_2"/>
    <property type="match status" value="1"/>
</dbReference>
<evidence type="ECO:0000313" key="4">
    <source>
        <dbReference type="Proteomes" id="UP000193006"/>
    </source>
</evidence>
<gene>
    <name evidence="3" type="ORF">BkAM31D_04485</name>
</gene>
<dbReference type="AlphaFoldDB" id="A0A1X9MAJ2"/>
<dbReference type="PANTHER" id="PTHR46648:SF1">
    <property type="entry name" value="ADENOSINE 5'-MONOPHOSPHORAMIDASE HNT1"/>
    <property type="match status" value="1"/>
</dbReference>
<dbReference type="PANTHER" id="PTHR46648">
    <property type="entry name" value="HIT FAMILY PROTEIN 1"/>
    <property type="match status" value="1"/>
</dbReference>
<evidence type="ECO:0000256" key="1">
    <source>
        <dbReference type="PROSITE-ProRule" id="PRU00464"/>
    </source>
</evidence>